<proteinExistence type="predicted"/>
<dbReference type="Proteomes" id="UP000256862">
    <property type="component" value="Plasmid CO2235_mp"/>
</dbReference>
<feature type="region of interest" description="Disordered" evidence="1">
    <location>
        <begin position="1"/>
        <end position="28"/>
    </location>
</feature>
<organism evidence="2 3">
    <name type="scientific">Cupriavidus oxalaticus</name>
    <dbReference type="NCBI Taxonomy" id="96344"/>
    <lineage>
        <taxon>Bacteria</taxon>
        <taxon>Pseudomonadati</taxon>
        <taxon>Pseudomonadota</taxon>
        <taxon>Betaproteobacteria</taxon>
        <taxon>Burkholderiales</taxon>
        <taxon>Burkholderiaceae</taxon>
        <taxon>Cupriavidus</taxon>
    </lineage>
</organism>
<evidence type="ECO:0000256" key="1">
    <source>
        <dbReference type="SAM" id="MobiDB-lite"/>
    </source>
</evidence>
<dbReference type="EMBL" id="OGUS01000142">
    <property type="protein sequence ID" value="SPC23321.1"/>
    <property type="molecule type" value="Genomic_DNA"/>
</dbReference>
<comment type="caution">
    <text evidence="2">The sequence shown here is derived from an EMBL/GenBank/DDBJ whole genome shotgun (WGS) entry which is preliminary data.</text>
</comment>
<geneLocation type="plasmid" evidence="3">
    <name>co2235_mp</name>
</geneLocation>
<accession>A0A976BIV2</accession>
<reference evidence="2 3" key="1">
    <citation type="submission" date="2018-01" db="EMBL/GenBank/DDBJ databases">
        <authorList>
            <person name="Clerissi C."/>
        </authorList>
    </citation>
    <scope>NUCLEOTIDE SEQUENCE [LARGE SCALE GENOMIC DNA]</scope>
    <source>
        <strain evidence="2">Cupriavidus oxalaticus LMG 2235</strain>
        <plasmid evidence="3">co2235_mp</plasmid>
    </source>
</reference>
<feature type="region of interest" description="Disordered" evidence="1">
    <location>
        <begin position="43"/>
        <end position="67"/>
    </location>
</feature>
<evidence type="ECO:0000313" key="2">
    <source>
        <dbReference type="EMBL" id="SPC23321.1"/>
    </source>
</evidence>
<name>A0A976BIV2_9BURK</name>
<dbReference type="AlphaFoldDB" id="A0A976BIV2"/>
<protein>
    <submittedName>
        <fullName evidence="2">Uncharacterized protein</fullName>
    </submittedName>
</protein>
<evidence type="ECO:0000313" key="3">
    <source>
        <dbReference type="Proteomes" id="UP000256862"/>
    </source>
</evidence>
<gene>
    <name evidence="2" type="ORF">CO2235_MP70099</name>
</gene>
<sequence>MRQTTFPVHSLEKKSSEWPAQGRQEKGERVEMPFSYGINHYGHSRAGGNPVSSRPLGDHVPFGDEVTGFPPARERRWLTERH</sequence>